<dbReference type="Proteomes" id="UP000245379">
    <property type="component" value="Unassembled WGS sequence"/>
</dbReference>
<proteinExistence type="predicted"/>
<dbReference type="EMBL" id="QGNZ01000002">
    <property type="protein sequence ID" value="PWS28072.1"/>
    <property type="molecule type" value="Genomic_DNA"/>
</dbReference>
<accession>A0A317END3</accession>
<dbReference type="RefSeq" id="WP_109925832.1">
    <property type="nucleotide sequence ID" value="NZ_QGNZ01000002.1"/>
</dbReference>
<dbReference type="AlphaFoldDB" id="A0A317END3"/>
<evidence type="ECO:0000313" key="1">
    <source>
        <dbReference type="EMBL" id="PWS28072.1"/>
    </source>
</evidence>
<keyword evidence="2" id="KW-1185">Reference proteome</keyword>
<comment type="caution">
    <text evidence="1">The sequence shown here is derived from an EMBL/GenBank/DDBJ whole genome shotgun (WGS) entry which is preliminary data.</text>
</comment>
<reference evidence="1 2" key="1">
    <citation type="submission" date="2018-05" db="EMBL/GenBank/DDBJ databases">
        <title>Pedobacter paludis sp. nov., isolated from wetland soil.</title>
        <authorList>
            <person name="Zhang Y."/>
            <person name="Wang G."/>
        </authorList>
    </citation>
    <scope>NUCLEOTIDE SEQUENCE [LARGE SCALE GENOMIC DNA]</scope>
    <source>
        <strain evidence="1 2">KCTC22721</strain>
    </source>
</reference>
<dbReference type="OrthoDB" id="750923at2"/>
<protein>
    <submittedName>
        <fullName evidence="1">Uncharacterized protein</fullName>
    </submittedName>
</protein>
<name>A0A317END3_9SPHI</name>
<sequence>MKTWLCVILATGIFSLCYSNIEVQDENIVAIDIKSKIELVHLPDGQLLKYDFEYQHLYLDSLNIVREIITRTTPTEIMKITDSLVNENSLIVDTLYKYFLFNQSRKHGLLIDSLRSINGKVFSVDSLRNVKRWGNFNLDSFKLVAVINNPNLHQVIAEKYHKPNKDLSDENDPDSLYLFYDKSLNNIPFSFSSKIDEEKKAKLSKIQVVFNSRKSDKFMLTLPRRAYSFEIVRAQIKDRKKILDFFNLIRTKNLD</sequence>
<organism evidence="1 2">
    <name type="scientific">Pedobacter yonginense</name>
    <dbReference type="NCBI Taxonomy" id="651869"/>
    <lineage>
        <taxon>Bacteria</taxon>
        <taxon>Pseudomonadati</taxon>
        <taxon>Bacteroidota</taxon>
        <taxon>Sphingobacteriia</taxon>
        <taxon>Sphingobacteriales</taxon>
        <taxon>Sphingobacteriaceae</taxon>
        <taxon>Pedobacter</taxon>
    </lineage>
</organism>
<evidence type="ECO:0000313" key="2">
    <source>
        <dbReference type="Proteomes" id="UP000245379"/>
    </source>
</evidence>
<gene>
    <name evidence="1" type="ORF">DHW03_10985</name>
</gene>